<accession>A0A183UT79</accession>
<keyword evidence="2" id="KW-1185">Reference proteome</keyword>
<proteinExistence type="predicted"/>
<dbReference type="AlphaFoldDB" id="A0A183UT79"/>
<evidence type="ECO:0000313" key="2">
    <source>
        <dbReference type="Proteomes" id="UP000050794"/>
    </source>
</evidence>
<sequence length="88" mass="9942">MATTAIGSERREQNRNATAEFEFNMERVDALILAGWIDGFACFLSMSHTQQDEIDALVYRHVHPQHTNDSTSIQKSLICDPVHALLAR</sequence>
<gene>
    <name evidence="1" type="ORF">TCNE_LOCUS11699</name>
</gene>
<reference evidence="3" key="1">
    <citation type="submission" date="2016-06" db="UniProtKB">
        <authorList>
            <consortium name="WormBaseParasite"/>
        </authorList>
    </citation>
    <scope>IDENTIFICATION</scope>
</reference>
<dbReference type="EMBL" id="UYWY01020954">
    <property type="protein sequence ID" value="VDM43020.1"/>
    <property type="molecule type" value="Genomic_DNA"/>
</dbReference>
<name>A0A183UT79_TOXCA</name>
<organism evidence="2 3">
    <name type="scientific">Toxocara canis</name>
    <name type="common">Canine roundworm</name>
    <dbReference type="NCBI Taxonomy" id="6265"/>
    <lineage>
        <taxon>Eukaryota</taxon>
        <taxon>Metazoa</taxon>
        <taxon>Ecdysozoa</taxon>
        <taxon>Nematoda</taxon>
        <taxon>Chromadorea</taxon>
        <taxon>Rhabditida</taxon>
        <taxon>Spirurina</taxon>
        <taxon>Ascaridomorpha</taxon>
        <taxon>Ascaridoidea</taxon>
        <taxon>Toxocaridae</taxon>
        <taxon>Toxocara</taxon>
    </lineage>
</organism>
<evidence type="ECO:0000313" key="3">
    <source>
        <dbReference type="WBParaSite" id="TCNE_0001169901-mRNA-1"/>
    </source>
</evidence>
<dbReference type="WBParaSite" id="TCNE_0001169901-mRNA-1">
    <property type="protein sequence ID" value="TCNE_0001169901-mRNA-1"/>
    <property type="gene ID" value="TCNE_0001169901"/>
</dbReference>
<reference evidence="1 2" key="2">
    <citation type="submission" date="2018-11" db="EMBL/GenBank/DDBJ databases">
        <authorList>
            <consortium name="Pathogen Informatics"/>
        </authorList>
    </citation>
    <scope>NUCLEOTIDE SEQUENCE [LARGE SCALE GENOMIC DNA]</scope>
</reference>
<protein>
    <submittedName>
        <fullName evidence="1 3">Uncharacterized protein</fullName>
    </submittedName>
</protein>
<dbReference type="Proteomes" id="UP000050794">
    <property type="component" value="Unassembled WGS sequence"/>
</dbReference>
<evidence type="ECO:0000313" key="1">
    <source>
        <dbReference type="EMBL" id="VDM43020.1"/>
    </source>
</evidence>